<accession>A0ABR1HDR6</accession>
<comment type="caution">
    <text evidence="2">The sequence shown here is derived from an EMBL/GenBank/DDBJ whole genome shotgun (WGS) entry which is preliminary data.</text>
</comment>
<reference evidence="2 3" key="1">
    <citation type="journal article" date="2025" name="Microbiol. Resour. Announc.">
        <title>Draft genome sequences for Neonectria magnoliae and Neonectria punicea, canker pathogens of Liriodendron tulipifera and Acer saccharum in West Virginia.</title>
        <authorList>
            <person name="Petronek H.M."/>
            <person name="Kasson M.T."/>
            <person name="Metheny A.M."/>
            <person name="Stauder C.M."/>
            <person name="Lovett B."/>
            <person name="Lynch S.C."/>
            <person name="Garnas J.R."/>
            <person name="Kasson L.R."/>
            <person name="Stajich J.E."/>
        </authorList>
    </citation>
    <scope>NUCLEOTIDE SEQUENCE [LARGE SCALE GENOMIC DNA]</scope>
    <source>
        <strain evidence="2 3">NRRL 64651</strain>
    </source>
</reference>
<dbReference type="InterPro" id="IPR015422">
    <property type="entry name" value="PyrdxlP-dep_Trfase_small"/>
</dbReference>
<dbReference type="InterPro" id="IPR051750">
    <property type="entry name" value="Trans-sulfuration_enzymes"/>
</dbReference>
<dbReference type="Gene3D" id="3.40.640.10">
    <property type="entry name" value="Type I PLP-dependent aspartate aminotransferase-like (Major domain)"/>
    <property type="match status" value="1"/>
</dbReference>
<dbReference type="EMBL" id="JAZAVK010000158">
    <property type="protein sequence ID" value="KAK7418982.1"/>
    <property type="molecule type" value="Genomic_DNA"/>
</dbReference>
<protein>
    <recommendedName>
        <fullName evidence="4">Cystathionine gamma-synthase</fullName>
    </recommendedName>
</protein>
<dbReference type="Gene3D" id="3.90.1150.10">
    <property type="entry name" value="Aspartate Aminotransferase, domain 1"/>
    <property type="match status" value="1"/>
</dbReference>
<proteinExistence type="predicted"/>
<feature type="region of interest" description="Disordered" evidence="1">
    <location>
        <begin position="1"/>
        <end position="22"/>
    </location>
</feature>
<keyword evidence="3" id="KW-1185">Reference proteome</keyword>
<evidence type="ECO:0000313" key="3">
    <source>
        <dbReference type="Proteomes" id="UP001498421"/>
    </source>
</evidence>
<dbReference type="InterPro" id="IPR015421">
    <property type="entry name" value="PyrdxlP-dep_Trfase_major"/>
</dbReference>
<organism evidence="2 3">
    <name type="scientific">Neonectria magnoliae</name>
    <dbReference type="NCBI Taxonomy" id="2732573"/>
    <lineage>
        <taxon>Eukaryota</taxon>
        <taxon>Fungi</taxon>
        <taxon>Dikarya</taxon>
        <taxon>Ascomycota</taxon>
        <taxon>Pezizomycotina</taxon>
        <taxon>Sordariomycetes</taxon>
        <taxon>Hypocreomycetidae</taxon>
        <taxon>Hypocreales</taxon>
        <taxon>Nectriaceae</taxon>
        <taxon>Neonectria</taxon>
    </lineage>
</organism>
<dbReference type="InterPro" id="IPR015424">
    <property type="entry name" value="PyrdxlP-dep_Trfase"/>
</dbReference>
<gene>
    <name evidence="2" type="ORF">QQZ08_011061</name>
</gene>
<name>A0ABR1HDR6_9HYPO</name>
<evidence type="ECO:0008006" key="4">
    <source>
        <dbReference type="Google" id="ProtNLM"/>
    </source>
</evidence>
<dbReference type="PANTHER" id="PTHR42699:SF1">
    <property type="entry name" value="CYSTATHIONINE GAMMA-SYNTHASE-RELATED"/>
    <property type="match status" value="1"/>
</dbReference>
<evidence type="ECO:0000256" key="1">
    <source>
        <dbReference type="SAM" id="MobiDB-lite"/>
    </source>
</evidence>
<dbReference type="PANTHER" id="PTHR42699">
    <property type="match status" value="1"/>
</dbReference>
<dbReference type="Proteomes" id="UP001498421">
    <property type="component" value="Unassembled WGS sequence"/>
</dbReference>
<evidence type="ECO:0000313" key="2">
    <source>
        <dbReference type="EMBL" id="KAK7418982.1"/>
    </source>
</evidence>
<dbReference type="SUPFAM" id="SSF53383">
    <property type="entry name" value="PLP-dependent transferases"/>
    <property type="match status" value="1"/>
</dbReference>
<sequence length="434" mass="48058">MVVLRRQSEFGHAPPPQTPNSIITNIPTWDIAKAFRNGDPGPLSRIVHLYPRFLPMQFAAQLRQAITKHLGVQGKAALIYLNPDVWPHTCRHIALESRGPHRMDADDVSLRVVNVAGHRVHAVLYDPKHTFGVILSWSSPGLGISIRGSEELLRGVDGMKEMVFEGDNGLPPPMWTPESSAHQGLRERINELLYRSPVDADKHVGLVDDEGIDRFENWLATENWFATEKQAARPASCAFVEIPGNPSLDTPGLLRLKSLSEEYDFVLVIDDTVSGFANVDVLAQSDILVTSLDKSFSGQANVMGGSAVLNLLSPHYVALAPLIKSKYRNELFASDAAVSPRLPIAKVQYPTLLPTKPNYDAVMRPRTPKLPDPGYGCLLTVEFDCLEATVAFYDRCGFYHSPHLSGYVALVFTYNMAVFSKKPEERDHMRGLGV</sequence>